<dbReference type="InterPro" id="IPR029058">
    <property type="entry name" value="AB_hydrolase_fold"/>
</dbReference>
<evidence type="ECO:0000313" key="4">
    <source>
        <dbReference type="EMBL" id="MBR8535456.1"/>
    </source>
</evidence>
<evidence type="ECO:0000259" key="3">
    <source>
        <dbReference type="Pfam" id="PF00326"/>
    </source>
</evidence>
<dbReference type="Gene3D" id="2.120.10.30">
    <property type="entry name" value="TolB, C-terminal domain"/>
    <property type="match status" value="1"/>
</dbReference>
<evidence type="ECO:0000256" key="2">
    <source>
        <dbReference type="SAM" id="SignalP"/>
    </source>
</evidence>
<dbReference type="Pfam" id="PF00326">
    <property type="entry name" value="Peptidase_S9"/>
    <property type="match status" value="1"/>
</dbReference>
<evidence type="ECO:0000313" key="5">
    <source>
        <dbReference type="Proteomes" id="UP000679220"/>
    </source>
</evidence>
<protein>
    <submittedName>
        <fullName evidence="4">S9 family peptidase</fullName>
    </submittedName>
</protein>
<dbReference type="RefSeq" id="WP_212189362.1">
    <property type="nucleotide sequence ID" value="NZ_JAGTAR010000009.1"/>
</dbReference>
<evidence type="ECO:0000256" key="1">
    <source>
        <dbReference type="ARBA" id="ARBA00022801"/>
    </source>
</evidence>
<accession>A0A941IVZ8</accession>
<dbReference type="EMBL" id="JAGTAR010000009">
    <property type="protein sequence ID" value="MBR8535456.1"/>
    <property type="molecule type" value="Genomic_DNA"/>
</dbReference>
<organism evidence="4 5">
    <name type="scientific">Carboxylicivirga sediminis</name>
    <dbReference type="NCBI Taxonomy" id="2006564"/>
    <lineage>
        <taxon>Bacteria</taxon>
        <taxon>Pseudomonadati</taxon>
        <taxon>Bacteroidota</taxon>
        <taxon>Bacteroidia</taxon>
        <taxon>Marinilabiliales</taxon>
        <taxon>Marinilabiliaceae</taxon>
        <taxon>Carboxylicivirga</taxon>
    </lineage>
</organism>
<feature type="domain" description="Peptidase S9 prolyl oligopeptidase catalytic" evidence="3">
    <location>
        <begin position="648"/>
        <end position="803"/>
    </location>
</feature>
<name>A0A941IVZ8_9BACT</name>
<comment type="caution">
    <text evidence="4">The sequence shown here is derived from an EMBL/GenBank/DDBJ whole genome shotgun (WGS) entry which is preliminary data.</text>
</comment>
<dbReference type="SUPFAM" id="SSF82171">
    <property type="entry name" value="DPP6 N-terminal domain-like"/>
    <property type="match status" value="1"/>
</dbReference>
<gene>
    <name evidence="4" type="ORF">KDU71_07785</name>
</gene>
<dbReference type="GO" id="GO:0004252">
    <property type="term" value="F:serine-type endopeptidase activity"/>
    <property type="evidence" value="ECO:0007669"/>
    <property type="project" value="TreeGrafter"/>
</dbReference>
<keyword evidence="2" id="KW-0732">Signal</keyword>
<dbReference type="Gene3D" id="3.40.50.1820">
    <property type="entry name" value="alpha/beta hydrolase"/>
    <property type="match status" value="1"/>
</dbReference>
<dbReference type="PANTHER" id="PTHR42776:SF28">
    <property type="entry name" value="GLUTAMYL ENDOPEPTIDASE, CHLOROPLASTIC-RELATED"/>
    <property type="match status" value="1"/>
</dbReference>
<dbReference type="Proteomes" id="UP000679220">
    <property type="component" value="Unassembled WGS sequence"/>
</dbReference>
<dbReference type="InterPro" id="IPR011042">
    <property type="entry name" value="6-blade_b-propeller_TolB-like"/>
</dbReference>
<sequence>MKHLLLLLTGILLCGLTVSAQIDLTYQEPSEEILQLADVPLPPGTSINDDGSVIVLFYRNQYKSIGELSEQEIKLAGIRTNPVTNISSRTRFSNTVKLQKKKEGIVEVKGMPQNARLANFSWSPDQSKMAFTNTVSNGTELWYIDIATSTAHKLTEANLNGNLGAPFSWMKDNSTLIVKTMPANRGQLVDKGTAIPQGPVVSVNEGQKAQNRTYQDLLKDKLDEENFIKLAESELKKVTLDGQQADWAPKAIYRSINFSPDGNYAIVSIIKQPFSYIVPYRRFPTDYILTDKDGKKFQTIEEVPLIEELPKGFMAERTGKRSITWRDDKPATLVWAEVLDKGDPEVEAEHRDEVFEWAAPFTEEPSSLLKTINRFAGITWGSDNVAMAYDYWWNTRNTKTYLFNPSDASQQPEVLYDRNYQDRYNDPGSFITERNEYNREILVMDKGNVYLEGDGYSKEGQKPFIDMMNLGTKKATRLYQAENKDKLETISKIINIRKGEIITRVQSPTDYPNYYARNIKSRKAPRPVTQFENPFKSLEGVHKELVKYTREDGLPLSGTLYLPADYDMSNKERLPLIMWAYPTEYKDKQSAGQVTTSANEFIYPWYGSPVFWVMKGYAVLDDASFPIVGEGDEEPNDTFVPQLVANAKAAIDYLDEQGYIDRERVAVGGHSYGAFMTANLLTHSDLFAAGIARSGAYNRTLTPFGFQSEERNYWEAPDIYNTMSPFMNASKMKHPLLLIHGVEDNNSGTYTMQSERYFNALKGLGATVRLVLLPSESHGYRARESVLHMLWEQDQWLEKYVKNKQ</sequence>
<keyword evidence="1" id="KW-0378">Hydrolase</keyword>
<feature type="signal peptide" evidence="2">
    <location>
        <begin position="1"/>
        <end position="20"/>
    </location>
</feature>
<dbReference type="InterPro" id="IPR001375">
    <property type="entry name" value="Peptidase_S9_cat"/>
</dbReference>
<reference evidence="4" key="2">
    <citation type="submission" date="2021-04" db="EMBL/GenBank/DDBJ databases">
        <authorList>
            <person name="Zhang T."/>
            <person name="Zhang Y."/>
            <person name="Lu D."/>
            <person name="Zuo D."/>
            <person name="Du Z."/>
        </authorList>
    </citation>
    <scope>NUCLEOTIDE SEQUENCE</scope>
    <source>
        <strain evidence="4">JR1</strain>
    </source>
</reference>
<keyword evidence="5" id="KW-1185">Reference proteome</keyword>
<dbReference type="GO" id="GO:0006508">
    <property type="term" value="P:proteolysis"/>
    <property type="evidence" value="ECO:0007669"/>
    <property type="project" value="InterPro"/>
</dbReference>
<feature type="chain" id="PRO_5037841848" evidence="2">
    <location>
        <begin position="21"/>
        <end position="805"/>
    </location>
</feature>
<proteinExistence type="predicted"/>
<reference evidence="4" key="1">
    <citation type="journal article" date="2018" name="Int. J. Syst. Evol. Microbiol.">
        <title>Carboxylicivirga sediminis sp. nov., isolated from coastal sediment.</title>
        <authorList>
            <person name="Wang F.Q."/>
            <person name="Ren L.H."/>
            <person name="Zou R.J."/>
            <person name="Sun Y.Z."/>
            <person name="Liu X.J."/>
            <person name="Jiang F."/>
            <person name="Liu L.J."/>
        </authorList>
    </citation>
    <scope>NUCLEOTIDE SEQUENCE</scope>
    <source>
        <strain evidence="4">JR1</strain>
    </source>
</reference>
<dbReference type="AlphaFoldDB" id="A0A941IVZ8"/>
<dbReference type="SUPFAM" id="SSF53474">
    <property type="entry name" value="alpha/beta-Hydrolases"/>
    <property type="match status" value="1"/>
</dbReference>
<dbReference type="PANTHER" id="PTHR42776">
    <property type="entry name" value="SERINE PEPTIDASE S9 FAMILY MEMBER"/>
    <property type="match status" value="1"/>
</dbReference>